<dbReference type="CDD" id="cd22272">
    <property type="entry name" value="DPBB_EXLX1-like"/>
    <property type="match status" value="1"/>
</dbReference>
<evidence type="ECO:0000256" key="4">
    <source>
        <dbReference type="SAM" id="SignalP"/>
    </source>
</evidence>
<evidence type="ECO:0000259" key="5">
    <source>
        <dbReference type="PROSITE" id="PS50941"/>
    </source>
</evidence>
<dbReference type="Gene3D" id="2.40.40.10">
    <property type="entry name" value="RlpA-like domain"/>
    <property type="match status" value="1"/>
</dbReference>
<feature type="domain" description="Chitin-binding type-1" evidence="5">
    <location>
        <begin position="19"/>
        <end position="68"/>
    </location>
</feature>
<feature type="disulfide bond" evidence="3">
    <location>
        <begin position="43"/>
        <end position="57"/>
    </location>
</feature>
<dbReference type="SUPFAM" id="SSF57016">
    <property type="entry name" value="Plant lectins/antimicrobial peptides"/>
    <property type="match status" value="1"/>
</dbReference>
<accession>A0A814WPL1</accession>
<evidence type="ECO:0000313" key="7">
    <source>
        <dbReference type="EMBL" id="CAF1205096.1"/>
    </source>
</evidence>
<evidence type="ECO:0000256" key="2">
    <source>
        <dbReference type="ARBA" id="ARBA00022729"/>
    </source>
</evidence>
<reference evidence="7" key="1">
    <citation type="submission" date="2021-02" db="EMBL/GenBank/DDBJ databases">
        <authorList>
            <person name="Nowell W R."/>
        </authorList>
    </citation>
    <scope>NUCLEOTIDE SEQUENCE</scope>
</reference>
<dbReference type="Pfam" id="PF00187">
    <property type="entry name" value="Chitin_bind_1"/>
    <property type="match status" value="1"/>
</dbReference>
<evidence type="ECO:0000256" key="3">
    <source>
        <dbReference type="PROSITE-ProRule" id="PRU00261"/>
    </source>
</evidence>
<comment type="caution">
    <text evidence="7">The sequence shown here is derived from an EMBL/GenBank/DDBJ whole genome shotgun (WGS) entry which is preliminary data.</text>
</comment>
<name>A0A814WPL1_9BILA</name>
<keyword evidence="3" id="KW-1015">Disulfide bond</keyword>
<dbReference type="EMBL" id="CAJNOE010000366">
    <property type="protein sequence ID" value="CAF1176975.1"/>
    <property type="molecule type" value="Genomic_DNA"/>
</dbReference>
<dbReference type="PANTHER" id="PTHR31836:SF21">
    <property type="entry name" value="EXPANSIN-LIKE PROTEIN 7"/>
    <property type="match status" value="1"/>
</dbReference>
<feature type="chain" id="PRO_5035603506" description="Chitin-binding type-1 domain-containing protein" evidence="4">
    <location>
        <begin position="23"/>
        <end position="186"/>
    </location>
</feature>
<dbReference type="EMBL" id="CAJNOG010000372">
    <property type="protein sequence ID" value="CAF1205096.1"/>
    <property type="molecule type" value="Genomic_DNA"/>
</dbReference>
<dbReference type="PROSITE" id="PS50941">
    <property type="entry name" value="CHIT_BIND_I_2"/>
    <property type="match status" value="1"/>
</dbReference>
<evidence type="ECO:0000313" key="6">
    <source>
        <dbReference type="EMBL" id="CAF1176975.1"/>
    </source>
</evidence>
<organism evidence="7 8">
    <name type="scientific">Adineta steineri</name>
    <dbReference type="NCBI Taxonomy" id="433720"/>
    <lineage>
        <taxon>Eukaryota</taxon>
        <taxon>Metazoa</taxon>
        <taxon>Spiralia</taxon>
        <taxon>Gnathifera</taxon>
        <taxon>Rotifera</taxon>
        <taxon>Eurotatoria</taxon>
        <taxon>Bdelloidea</taxon>
        <taxon>Adinetida</taxon>
        <taxon>Adinetidae</taxon>
        <taxon>Adineta</taxon>
    </lineage>
</organism>
<evidence type="ECO:0000313" key="8">
    <source>
        <dbReference type="Proteomes" id="UP000663845"/>
    </source>
</evidence>
<dbReference type="SMART" id="SM00270">
    <property type="entry name" value="ChtBD1"/>
    <property type="match status" value="1"/>
</dbReference>
<evidence type="ECO:0000256" key="1">
    <source>
        <dbReference type="ARBA" id="ARBA00022669"/>
    </source>
</evidence>
<dbReference type="SUPFAM" id="SSF50685">
    <property type="entry name" value="Barwin-like endoglucanases"/>
    <property type="match status" value="1"/>
</dbReference>
<dbReference type="InterPro" id="IPR051477">
    <property type="entry name" value="Expansin_CellWall"/>
</dbReference>
<dbReference type="InterPro" id="IPR001002">
    <property type="entry name" value="Chitin-bd_1"/>
</dbReference>
<keyword evidence="2 4" id="KW-0732">Signal</keyword>
<dbReference type="Gene3D" id="3.30.60.10">
    <property type="entry name" value="Endochitinase-like"/>
    <property type="match status" value="1"/>
</dbReference>
<dbReference type="PANTHER" id="PTHR31836">
    <property type="match status" value="1"/>
</dbReference>
<dbReference type="Pfam" id="PF03330">
    <property type="entry name" value="DPBB_1"/>
    <property type="match status" value="1"/>
</dbReference>
<dbReference type="Proteomes" id="UP000663860">
    <property type="component" value="Unassembled WGS sequence"/>
</dbReference>
<dbReference type="InterPro" id="IPR036908">
    <property type="entry name" value="RlpA-like_sf"/>
</dbReference>
<comment type="caution">
    <text evidence="3">Lacks conserved residue(s) required for the propagation of feature annotation.</text>
</comment>
<sequence length="186" mass="19452">MVSHKIPFCLLFILLLNSFGLCRQTSDYLAVASRAVCPESNMCLSQWGYCGVGESYCGENCQGGPCSGGGGGGSGGGGSSTIFHGEGTHYDVAVGYTACGTLHSRFDMVAALNAHQFDPHTPNGNPNKNSLCGKRMRVQGPSGTVDVAIVDRCPGCKTGDVDLNEAAFAKIGSTAAGRIRISWHWL</sequence>
<dbReference type="InterPro" id="IPR009009">
    <property type="entry name" value="RlpA-like_DPBB"/>
</dbReference>
<dbReference type="Proteomes" id="UP000663845">
    <property type="component" value="Unassembled WGS sequence"/>
</dbReference>
<keyword evidence="1 3" id="KW-0147">Chitin-binding</keyword>
<dbReference type="CDD" id="cd00035">
    <property type="entry name" value="ChtBD1"/>
    <property type="match status" value="1"/>
</dbReference>
<protein>
    <recommendedName>
        <fullName evidence="5">Chitin-binding type-1 domain-containing protein</fullName>
    </recommendedName>
</protein>
<dbReference type="AlphaFoldDB" id="A0A814WPL1"/>
<dbReference type="InterPro" id="IPR036861">
    <property type="entry name" value="Endochitinase-like_sf"/>
</dbReference>
<feature type="signal peptide" evidence="4">
    <location>
        <begin position="1"/>
        <end position="22"/>
    </location>
</feature>
<gene>
    <name evidence="6" type="ORF">IZO911_LOCUS27231</name>
    <name evidence="7" type="ORF">JYZ213_LOCUS27138</name>
</gene>
<dbReference type="GO" id="GO:0008061">
    <property type="term" value="F:chitin binding"/>
    <property type="evidence" value="ECO:0007669"/>
    <property type="project" value="UniProtKB-UniRule"/>
</dbReference>
<proteinExistence type="predicted"/>